<dbReference type="EMBL" id="SDKM01000010">
    <property type="protein sequence ID" value="RYP86644.1"/>
    <property type="molecule type" value="Genomic_DNA"/>
</dbReference>
<dbReference type="PANTHER" id="PTHR23026">
    <property type="entry name" value="NADPH NITROREDUCTASE"/>
    <property type="match status" value="1"/>
</dbReference>
<evidence type="ECO:0000256" key="1">
    <source>
        <dbReference type="ARBA" id="ARBA00022630"/>
    </source>
</evidence>
<keyword evidence="6" id="KW-1185">Reference proteome</keyword>
<dbReference type="Proteomes" id="UP000295198">
    <property type="component" value="Unassembled WGS sequence"/>
</dbReference>
<comment type="caution">
    <text evidence="5">The sequence shown here is derived from an EMBL/GenBank/DDBJ whole genome shotgun (WGS) entry which is preliminary data.</text>
</comment>
<dbReference type="OrthoDB" id="3358989at2"/>
<feature type="domain" description="Nitroreductase" evidence="4">
    <location>
        <begin position="7"/>
        <end position="173"/>
    </location>
</feature>
<keyword evidence="1" id="KW-0285">Flavoprotein</keyword>
<dbReference type="Pfam" id="PF00881">
    <property type="entry name" value="Nitroreductase"/>
    <property type="match status" value="1"/>
</dbReference>
<reference evidence="5 6" key="1">
    <citation type="submission" date="2019-01" db="EMBL/GenBank/DDBJ databases">
        <title>Nocardioides guangzhouensis sp. nov., an actinobacterium isolated from soil.</title>
        <authorList>
            <person name="Fu Y."/>
            <person name="Cai Y."/>
            <person name="Lin Z."/>
            <person name="Chen P."/>
        </authorList>
    </citation>
    <scope>NUCLEOTIDE SEQUENCE [LARGE SCALE GENOMIC DNA]</scope>
    <source>
        <strain evidence="5 6">130</strain>
    </source>
</reference>
<dbReference type="InterPro" id="IPR050627">
    <property type="entry name" value="Nitroreductase/BluB"/>
</dbReference>
<evidence type="ECO:0000256" key="2">
    <source>
        <dbReference type="ARBA" id="ARBA00022643"/>
    </source>
</evidence>
<dbReference type="Gene3D" id="3.40.109.10">
    <property type="entry name" value="NADH Oxidase"/>
    <property type="match status" value="1"/>
</dbReference>
<protein>
    <submittedName>
        <fullName evidence="5">Nitroreductase family protein</fullName>
    </submittedName>
</protein>
<gene>
    <name evidence="5" type="ORF">EKO23_08175</name>
</gene>
<dbReference type="PANTHER" id="PTHR23026:SF90">
    <property type="entry name" value="IODOTYROSINE DEIODINASE 1"/>
    <property type="match status" value="1"/>
</dbReference>
<evidence type="ECO:0000313" key="5">
    <source>
        <dbReference type="EMBL" id="RYP86644.1"/>
    </source>
</evidence>
<dbReference type="SUPFAM" id="SSF55469">
    <property type="entry name" value="FMN-dependent nitroreductase-like"/>
    <property type="match status" value="1"/>
</dbReference>
<evidence type="ECO:0000313" key="6">
    <source>
        <dbReference type="Proteomes" id="UP000295198"/>
    </source>
</evidence>
<evidence type="ECO:0000259" key="4">
    <source>
        <dbReference type="Pfam" id="PF00881"/>
    </source>
</evidence>
<sequence length="200" mass="22178">MEFAEVVRRRRMVRTYADAPVAEEVVDRMLEHAVRAPSAGFSQGWAFLRLDTPEDVGRFWTSSMPEDADPDGSWLRGMRTAPVVIVPLSHRDAYLDRYAEPDKGWTDRDEARWPVPYWHIDTGMAALLILQTAVDEGLGACFFGIPPARTAAFRAEFGVPAAYTPIGAITVGHRTDDPGLRGSAGRGRRGVDEVVHRGGW</sequence>
<dbReference type="CDD" id="cd02062">
    <property type="entry name" value="Nitro_FMN_reductase"/>
    <property type="match status" value="1"/>
</dbReference>
<organism evidence="5 6">
    <name type="scientific">Nocardioides guangzhouensis</name>
    <dbReference type="NCBI Taxonomy" id="2497878"/>
    <lineage>
        <taxon>Bacteria</taxon>
        <taxon>Bacillati</taxon>
        <taxon>Actinomycetota</taxon>
        <taxon>Actinomycetes</taxon>
        <taxon>Propionibacteriales</taxon>
        <taxon>Nocardioidaceae</taxon>
        <taxon>Nocardioides</taxon>
    </lineage>
</organism>
<proteinExistence type="predicted"/>
<dbReference type="AlphaFoldDB" id="A0A4Q4ZH23"/>
<name>A0A4Q4ZH23_9ACTN</name>
<evidence type="ECO:0000256" key="3">
    <source>
        <dbReference type="ARBA" id="ARBA00023002"/>
    </source>
</evidence>
<dbReference type="InterPro" id="IPR029479">
    <property type="entry name" value="Nitroreductase"/>
</dbReference>
<dbReference type="GO" id="GO:0016491">
    <property type="term" value="F:oxidoreductase activity"/>
    <property type="evidence" value="ECO:0007669"/>
    <property type="project" value="UniProtKB-KW"/>
</dbReference>
<keyword evidence="2" id="KW-0288">FMN</keyword>
<accession>A0A4Q4ZH23</accession>
<dbReference type="InterPro" id="IPR000415">
    <property type="entry name" value="Nitroreductase-like"/>
</dbReference>
<keyword evidence="3" id="KW-0560">Oxidoreductase</keyword>
<dbReference type="RefSeq" id="WP_134716074.1">
    <property type="nucleotide sequence ID" value="NZ_SDKM01000010.1"/>
</dbReference>